<evidence type="ECO:0000256" key="4">
    <source>
        <dbReference type="SAM" id="Phobius"/>
    </source>
</evidence>
<keyword evidence="4" id="KW-0812">Transmembrane</keyword>
<evidence type="ECO:0000313" key="6">
    <source>
        <dbReference type="EnsemblMetazoa" id="XP_782482"/>
    </source>
</evidence>
<dbReference type="PANTHER" id="PTHR24652:SF69">
    <property type="entry name" value="CUB DOMAIN-CONTAINING PROTEIN"/>
    <property type="match status" value="1"/>
</dbReference>
<accession>A0A7M7RAC9</accession>
<dbReference type="InterPro" id="IPR036055">
    <property type="entry name" value="LDL_receptor-like_sf"/>
</dbReference>
<dbReference type="Proteomes" id="UP000007110">
    <property type="component" value="Unassembled WGS sequence"/>
</dbReference>
<dbReference type="EnsemblMetazoa" id="XM_777389">
    <property type="protein sequence ID" value="XP_782482"/>
    <property type="gene ID" value="LOC577140"/>
</dbReference>
<keyword evidence="4" id="KW-0472">Membrane</keyword>
<comment type="caution">
    <text evidence="2">Lacks conserved residue(s) required for the propagation of feature annotation.</text>
</comment>
<dbReference type="SUPFAM" id="SSF57424">
    <property type="entry name" value="LDL receptor-like module"/>
    <property type="match status" value="1"/>
</dbReference>
<proteinExistence type="predicted"/>
<evidence type="ECO:0000259" key="5">
    <source>
        <dbReference type="PROSITE" id="PS01180"/>
    </source>
</evidence>
<evidence type="ECO:0000313" key="7">
    <source>
        <dbReference type="Proteomes" id="UP000007110"/>
    </source>
</evidence>
<evidence type="ECO:0000256" key="1">
    <source>
        <dbReference type="ARBA" id="ARBA00023157"/>
    </source>
</evidence>
<dbReference type="Pfam" id="PF00431">
    <property type="entry name" value="CUB"/>
    <property type="match status" value="1"/>
</dbReference>
<keyword evidence="4" id="KW-1133">Transmembrane helix</keyword>
<evidence type="ECO:0000256" key="3">
    <source>
        <dbReference type="SAM" id="MobiDB-lite"/>
    </source>
</evidence>
<dbReference type="InterPro" id="IPR042333">
    <property type="entry name" value="LRAD2/Mig-13-like"/>
</dbReference>
<dbReference type="PANTHER" id="PTHR24652">
    <property type="entry name" value="LOW-DENSITY LIPOPROTEIN RECEPTOR CLASS A DOMAIN-CONTAINING PROTEIN 2"/>
    <property type="match status" value="1"/>
</dbReference>
<dbReference type="AlphaFoldDB" id="A0A7M7RAC9"/>
<keyword evidence="1" id="KW-1015">Disulfide bond</keyword>
<dbReference type="Gene3D" id="2.40.128.620">
    <property type="match status" value="1"/>
</dbReference>
<dbReference type="PROSITE" id="PS01180">
    <property type="entry name" value="CUB"/>
    <property type="match status" value="1"/>
</dbReference>
<name>A0A7M7RAC9_STRPU</name>
<dbReference type="RefSeq" id="XP_782482.2">
    <property type="nucleotide sequence ID" value="XM_777389.5"/>
</dbReference>
<feature type="transmembrane region" description="Helical" evidence="4">
    <location>
        <begin position="13"/>
        <end position="32"/>
    </location>
</feature>
<dbReference type="CDD" id="cd00041">
    <property type="entry name" value="CUB"/>
    <property type="match status" value="1"/>
</dbReference>
<dbReference type="InterPro" id="IPR035914">
    <property type="entry name" value="Sperma_CUB_dom_sf"/>
</dbReference>
<organism evidence="6 7">
    <name type="scientific">Strongylocentrotus purpuratus</name>
    <name type="common">Purple sea urchin</name>
    <dbReference type="NCBI Taxonomy" id="7668"/>
    <lineage>
        <taxon>Eukaryota</taxon>
        <taxon>Metazoa</taxon>
        <taxon>Echinodermata</taxon>
        <taxon>Eleutherozoa</taxon>
        <taxon>Echinozoa</taxon>
        <taxon>Echinoidea</taxon>
        <taxon>Euechinoidea</taxon>
        <taxon>Echinacea</taxon>
        <taxon>Camarodonta</taxon>
        <taxon>Echinidea</taxon>
        <taxon>Strongylocentrotidae</taxon>
        <taxon>Strongylocentrotus</taxon>
    </lineage>
</organism>
<sequence length="423" mass="47048">MFGSSVFDSSTRLAVPVLTFLAIVSSAFGYNATFLQREVNGKCNHLAHHSNGRIISHLGTTHYADNKDCQVTISVAPGKRLFLRFDRFDITDSVNCFQDEVLVYDGTTISSPMLTGRLYGLCGSLPRQYRTMHSSSNEVTVRFITDDVTSDNQGFAISYVSYVPTSAADASDSNNCFACRESSMCIDRHLMCDNLWHCPEGSDESFQLCYESPDSVEESSGHGWLSWTGTHVAMAFAVAAVLFIISSLIFCCCCHQPSSETLDDSNPQVITDANMYYMQQAKPDVASSAPQANHGKNAPRSRNSSNYTEHRYDVVNAEASDAMIGFPSVSEPSALNTANSDWWEVRRSCGDGCQAGMPTSYEVYEHHHHMYPNCVEYESETTSPLTQEYYVPNMSFIEQQELRWQHLTGQHHTRVSLPPEGGH</sequence>
<dbReference type="SMART" id="SM00042">
    <property type="entry name" value="CUB"/>
    <property type="match status" value="1"/>
</dbReference>
<dbReference type="InterPro" id="IPR002172">
    <property type="entry name" value="LDrepeatLR_classA_rpt"/>
</dbReference>
<dbReference type="SUPFAM" id="SSF49854">
    <property type="entry name" value="Spermadhesin, CUB domain"/>
    <property type="match status" value="1"/>
</dbReference>
<dbReference type="OMA" id="SDSNNCF"/>
<dbReference type="OrthoDB" id="6369184at2759"/>
<keyword evidence="7" id="KW-1185">Reference proteome</keyword>
<reference evidence="7" key="1">
    <citation type="submission" date="2015-02" db="EMBL/GenBank/DDBJ databases">
        <title>Genome sequencing for Strongylocentrotus purpuratus.</title>
        <authorList>
            <person name="Murali S."/>
            <person name="Liu Y."/>
            <person name="Vee V."/>
            <person name="English A."/>
            <person name="Wang M."/>
            <person name="Skinner E."/>
            <person name="Han Y."/>
            <person name="Muzny D.M."/>
            <person name="Worley K.C."/>
            <person name="Gibbs R.A."/>
        </authorList>
    </citation>
    <scope>NUCLEOTIDE SEQUENCE</scope>
</reference>
<dbReference type="Gene3D" id="2.60.120.290">
    <property type="entry name" value="Spermadhesin, CUB domain"/>
    <property type="match status" value="1"/>
</dbReference>
<dbReference type="GeneID" id="577140"/>
<dbReference type="InParanoid" id="A0A7M7RAC9"/>
<evidence type="ECO:0000256" key="2">
    <source>
        <dbReference type="PROSITE-ProRule" id="PRU00059"/>
    </source>
</evidence>
<reference evidence="6" key="2">
    <citation type="submission" date="2021-01" db="UniProtKB">
        <authorList>
            <consortium name="EnsemblMetazoa"/>
        </authorList>
    </citation>
    <scope>IDENTIFICATION</scope>
</reference>
<dbReference type="CDD" id="cd00112">
    <property type="entry name" value="LDLa"/>
    <property type="match status" value="1"/>
</dbReference>
<protein>
    <recommendedName>
        <fullName evidence="5">CUB domain-containing protein</fullName>
    </recommendedName>
</protein>
<feature type="domain" description="CUB" evidence="5">
    <location>
        <begin position="43"/>
        <end position="162"/>
    </location>
</feature>
<dbReference type="KEGG" id="spu:577140"/>
<dbReference type="InterPro" id="IPR000859">
    <property type="entry name" value="CUB_dom"/>
</dbReference>
<feature type="region of interest" description="Disordered" evidence="3">
    <location>
        <begin position="286"/>
        <end position="307"/>
    </location>
</feature>